<dbReference type="OrthoDB" id="9801938at2"/>
<proteinExistence type="inferred from homology"/>
<dbReference type="SUPFAM" id="SSF100950">
    <property type="entry name" value="NagB/RpiA/CoA transferase-like"/>
    <property type="match status" value="1"/>
</dbReference>
<comment type="cofactor">
    <cofactor evidence="5">
        <name>Mg(2+)</name>
        <dbReference type="ChEBI" id="CHEBI:18420"/>
    </cofactor>
</comment>
<evidence type="ECO:0000256" key="1">
    <source>
        <dbReference type="ARBA" id="ARBA00010638"/>
    </source>
</evidence>
<dbReference type="Proteomes" id="UP000005089">
    <property type="component" value="Unassembled WGS sequence"/>
</dbReference>
<reference evidence="7 8" key="1">
    <citation type="submission" date="2009-02" db="EMBL/GenBank/DDBJ databases">
        <title>The Genome Sequence of Oxalobacter formigenes OXCC13.</title>
        <authorList>
            <consortium name="The Broad Institute Genome Sequencing Platform"/>
            <person name="Ward D."/>
            <person name="Young S.K."/>
            <person name="Kodira C.D."/>
            <person name="Zeng Q."/>
            <person name="Koehrsen M."/>
            <person name="Alvarado L."/>
            <person name="Berlin A."/>
            <person name="Borenstein D."/>
            <person name="Chen Z."/>
            <person name="Engels R."/>
            <person name="Freedman E."/>
            <person name="Gellesch M."/>
            <person name="Goldberg J."/>
            <person name="Griggs A."/>
            <person name="Gujja S."/>
            <person name="Heiman D."/>
            <person name="Hepburn T."/>
            <person name="Howarth C."/>
            <person name="Jen D."/>
            <person name="Larson L."/>
            <person name="Lewis B."/>
            <person name="Mehta T."/>
            <person name="Park D."/>
            <person name="Pearson M."/>
            <person name="Roberts A."/>
            <person name="Saif S."/>
            <person name="Shea T."/>
            <person name="Shenoy N."/>
            <person name="Sisk P."/>
            <person name="Stolte C."/>
            <person name="Sykes S."/>
            <person name="Walk T."/>
            <person name="White J."/>
            <person name="Yandava C."/>
            <person name="Allison M.J."/>
            <person name="Lander E."/>
            <person name="Nusbaum C."/>
            <person name="Galagan J."/>
            <person name="Birren B."/>
        </authorList>
    </citation>
    <scope>NUCLEOTIDE SEQUENCE [LARGE SCALE GENOMIC DNA]</scope>
    <source>
        <strain evidence="7 8">OXCC13</strain>
    </source>
</reference>
<name>C3XCF8_OXAFO</name>
<dbReference type="InterPro" id="IPR002698">
    <property type="entry name" value="FTHF_cligase"/>
</dbReference>
<gene>
    <name evidence="7" type="ORF">OFBG_01912</name>
</gene>
<evidence type="ECO:0000256" key="6">
    <source>
        <dbReference type="SAM" id="MobiDB-lite"/>
    </source>
</evidence>
<protein>
    <recommendedName>
        <fullName evidence="5">5-formyltetrahydrofolate cyclo-ligase</fullName>
        <ecNumber evidence="5">6.3.3.2</ecNumber>
    </recommendedName>
</protein>
<dbReference type="GO" id="GO:0046872">
    <property type="term" value="F:metal ion binding"/>
    <property type="evidence" value="ECO:0007669"/>
    <property type="project" value="UniProtKB-KW"/>
</dbReference>
<feature type="binding site" evidence="4">
    <location>
        <begin position="21"/>
        <end position="25"/>
    </location>
    <ligand>
        <name>ATP</name>
        <dbReference type="ChEBI" id="CHEBI:30616"/>
    </ligand>
</feature>
<evidence type="ECO:0000256" key="5">
    <source>
        <dbReference type="RuleBase" id="RU361279"/>
    </source>
</evidence>
<dbReference type="GO" id="GO:0005524">
    <property type="term" value="F:ATP binding"/>
    <property type="evidence" value="ECO:0007669"/>
    <property type="project" value="UniProtKB-KW"/>
</dbReference>
<dbReference type="PIRSF" id="PIRSF006806">
    <property type="entry name" value="FTHF_cligase"/>
    <property type="match status" value="1"/>
</dbReference>
<keyword evidence="7" id="KW-0436">Ligase</keyword>
<dbReference type="AlphaFoldDB" id="C3XCF8"/>
<evidence type="ECO:0000313" key="8">
    <source>
        <dbReference type="Proteomes" id="UP000005089"/>
    </source>
</evidence>
<keyword evidence="5" id="KW-0460">Magnesium</keyword>
<feature type="binding site" evidence="4">
    <location>
        <position position="72"/>
    </location>
    <ligand>
        <name>substrate</name>
    </ligand>
</feature>
<feature type="binding site" evidence="4">
    <location>
        <position position="67"/>
    </location>
    <ligand>
        <name>substrate</name>
    </ligand>
</feature>
<evidence type="ECO:0000256" key="2">
    <source>
        <dbReference type="ARBA" id="ARBA00022741"/>
    </source>
</evidence>
<keyword evidence="8" id="KW-1185">Reference proteome</keyword>
<dbReference type="PANTHER" id="PTHR23407">
    <property type="entry name" value="ATPASE INHIBITOR/5-FORMYLTETRAHYDROFOLATE CYCLO-LIGASE"/>
    <property type="match status" value="1"/>
</dbReference>
<dbReference type="HOGENOM" id="CLU_066245_0_1_4"/>
<dbReference type="GO" id="GO:0009396">
    <property type="term" value="P:folic acid-containing compound biosynthetic process"/>
    <property type="evidence" value="ECO:0007669"/>
    <property type="project" value="TreeGrafter"/>
</dbReference>
<dbReference type="GeneID" id="77134078"/>
<dbReference type="EC" id="6.3.3.2" evidence="5"/>
<keyword evidence="3 4" id="KW-0067">ATP-binding</keyword>
<dbReference type="EMBL" id="GG658170">
    <property type="protein sequence ID" value="EEO30884.1"/>
    <property type="molecule type" value="Genomic_DNA"/>
</dbReference>
<evidence type="ECO:0000256" key="4">
    <source>
        <dbReference type="PIRSR" id="PIRSR006806-1"/>
    </source>
</evidence>
<dbReference type="GO" id="GO:0030272">
    <property type="term" value="F:5-formyltetrahydrofolate cyclo-ligase activity"/>
    <property type="evidence" value="ECO:0007669"/>
    <property type="project" value="UniProtKB-EC"/>
</dbReference>
<dbReference type="Gene3D" id="3.40.50.10420">
    <property type="entry name" value="NagB/RpiA/CoA transferase-like"/>
    <property type="match status" value="1"/>
</dbReference>
<keyword evidence="2 4" id="KW-0547">Nucleotide-binding</keyword>
<dbReference type="InterPro" id="IPR024185">
    <property type="entry name" value="FTHF_cligase-like_sf"/>
</dbReference>
<dbReference type="Pfam" id="PF01812">
    <property type="entry name" value="5-FTHF_cyc-lig"/>
    <property type="match status" value="1"/>
</dbReference>
<sequence length="198" mass="21955">MSLPPSDSNKHGEPSTTAGDKRTLRRSLLKLRSEIKPDERKHFDRKISQQVSKYLESFAFSSLGVYLPIRNEPELDVLYAGLSTKMALSLPITSGKEQPLQFFSWSPGDELVVGDYGIAVPKVLKPVPMPVAMLIPCVGFTEKRFRLGYGGGFFDRTLALYPETHKIGVAYSCLATTFDAEENDIPLDCVITEQGIVL</sequence>
<dbReference type="GO" id="GO:0035999">
    <property type="term" value="P:tetrahydrofolate interconversion"/>
    <property type="evidence" value="ECO:0007669"/>
    <property type="project" value="TreeGrafter"/>
</dbReference>
<comment type="similarity">
    <text evidence="1 5">Belongs to the 5-formyltetrahydrofolate cyclo-ligase family.</text>
</comment>
<dbReference type="RefSeq" id="WP_005882428.1">
    <property type="nucleotide sequence ID" value="NZ_CP019430.1"/>
</dbReference>
<evidence type="ECO:0000256" key="3">
    <source>
        <dbReference type="ARBA" id="ARBA00022840"/>
    </source>
</evidence>
<dbReference type="NCBIfam" id="TIGR02727">
    <property type="entry name" value="MTHFS_bact"/>
    <property type="match status" value="1"/>
</dbReference>
<organism evidence="7 8">
    <name type="scientific">Oxalobacter formigenes OXCC13</name>
    <dbReference type="NCBI Taxonomy" id="556269"/>
    <lineage>
        <taxon>Bacteria</taxon>
        <taxon>Pseudomonadati</taxon>
        <taxon>Pseudomonadota</taxon>
        <taxon>Betaproteobacteria</taxon>
        <taxon>Burkholderiales</taxon>
        <taxon>Oxalobacteraceae</taxon>
        <taxon>Oxalobacter</taxon>
    </lineage>
</organism>
<keyword evidence="5" id="KW-0479">Metal-binding</keyword>
<dbReference type="InterPro" id="IPR037171">
    <property type="entry name" value="NagB/RpiA_transferase-like"/>
</dbReference>
<comment type="catalytic activity">
    <reaction evidence="5">
        <text>(6S)-5-formyl-5,6,7,8-tetrahydrofolate + ATP = (6R)-5,10-methenyltetrahydrofolate + ADP + phosphate</text>
        <dbReference type="Rhea" id="RHEA:10488"/>
        <dbReference type="ChEBI" id="CHEBI:30616"/>
        <dbReference type="ChEBI" id="CHEBI:43474"/>
        <dbReference type="ChEBI" id="CHEBI:57455"/>
        <dbReference type="ChEBI" id="CHEBI:57457"/>
        <dbReference type="ChEBI" id="CHEBI:456216"/>
        <dbReference type="EC" id="6.3.3.2"/>
    </reaction>
</comment>
<dbReference type="eggNOG" id="COG0212">
    <property type="taxonomic scope" value="Bacteria"/>
</dbReference>
<accession>C3XCF8</accession>
<dbReference type="PANTHER" id="PTHR23407:SF1">
    <property type="entry name" value="5-FORMYLTETRAHYDROFOLATE CYCLO-LIGASE"/>
    <property type="match status" value="1"/>
</dbReference>
<evidence type="ECO:0000313" key="7">
    <source>
        <dbReference type="EMBL" id="EEO30884.1"/>
    </source>
</evidence>
<dbReference type="STRING" id="847.BRW83_0169"/>
<feature type="region of interest" description="Disordered" evidence="6">
    <location>
        <begin position="1"/>
        <end position="25"/>
    </location>
</feature>